<evidence type="ECO:0000313" key="1">
    <source>
        <dbReference type="EMBL" id="MBX49443.1"/>
    </source>
</evidence>
<proteinExistence type="predicted"/>
<sequence length="66" mass="7408">MKAHGIQKKPGFSSVEIGCGIYEFVASDKSHMATENIYAMLELLSFDLKFEGYIPEAGVMNTYQRD</sequence>
<dbReference type="EMBL" id="GGEC01068959">
    <property type="protein sequence ID" value="MBX49443.1"/>
    <property type="molecule type" value="Transcribed_RNA"/>
</dbReference>
<accession>A0A2P2P468</accession>
<organism evidence="1">
    <name type="scientific">Rhizophora mucronata</name>
    <name type="common">Asiatic mangrove</name>
    <dbReference type="NCBI Taxonomy" id="61149"/>
    <lineage>
        <taxon>Eukaryota</taxon>
        <taxon>Viridiplantae</taxon>
        <taxon>Streptophyta</taxon>
        <taxon>Embryophyta</taxon>
        <taxon>Tracheophyta</taxon>
        <taxon>Spermatophyta</taxon>
        <taxon>Magnoliopsida</taxon>
        <taxon>eudicotyledons</taxon>
        <taxon>Gunneridae</taxon>
        <taxon>Pentapetalae</taxon>
        <taxon>rosids</taxon>
        <taxon>fabids</taxon>
        <taxon>Malpighiales</taxon>
        <taxon>Rhizophoraceae</taxon>
        <taxon>Rhizophora</taxon>
    </lineage>
</organism>
<protein>
    <submittedName>
        <fullName evidence="1">Uncharacterized protein</fullName>
    </submittedName>
</protein>
<dbReference type="AlphaFoldDB" id="A0A2P2P468"/>
<name>A0A2P2P468_RHIMU</name>
<reference evidence="1" key="1">
    <citation type="submission" date="2018-02" db="EMBL/GenBank/DDBJ databases">
        <title>Rhizophora mucronata_Transcriptome.</title>
        <authorList>
            <person name="Meera S.P."/>
            <person name="Sreeshan A."/>
            <person name="Augustine A."/>
        </authorList>
    </citation>
    <scope>NUCLEOTIDE SEQUENCE</scope>
    <source>
        <tissue evidence="1">Leaf</tissue>
    </source>
</reference>